<evidence type="ECO:0000256" key="6">
    <source>
        <dbReference type="ARBA" id="ARBA00033752"/>
    </source>
</evidence>
<evidence type="ECO:0000256" key="1">
    <source>
        <dbReference type="ARBA" id="ARBA00004173"/>
    </source>
</evidence>
<dbReference type="Pfam" id="PF08561">
    <property type="entry name" value="Ribosomal_L37"/>
    <property type="match status" value="1"/>
</dbReference>
<evidence type="ECO:0000256" key="3">
    <source>
        <dbReference type="ARBA" id="ARBA00022980"/>
    </source>
</evidence>
<evidence type="ECO:0000256" key="5">
    <source>
        <dbReference type="ARBA" id="ARBA00023274"/>
    </source>
</evidence>
<keyword evidence="5" id="KW-0687">Ribonucleoprotein</keyword>
<name>Q86EG8_SCHJA</name>
<comment type="similarity">
    <text evidence="6">Belongs to the mitochondrion-specific ribosomal protein mL54 family.</text>
</comment>
<protein>
    <recommendedName>
        <fullName evidence="7">Large ribosomal subunit protein mL54</fullName>
    </recommendedName>
</protein>
<evidence type="ECO:0000256" key="4">
    <source>
        <dbReference type="ARBA" id="ARBA00023128"/>
    </source>
</evidence>
<proteinExistence type="evidence at transcript level"/>
<dbReference type="InterPro" id="IPR013870">
    <property type="entry name" value="Ribosomal_mL54"/>
</dbReference>
<dbReference type="PANTHER" id="PTHR28595:SF1">
    <property type="entry name" value="LARGE RIBOSOMAL SUBUNIT PROTEIN ML54"/>
    <property type="match status" value="1"/>
</dbReference>
<dbReference type="PANTHER" id="PTHR28595">
    <property type="entry name" value="39S RIBOSOMAL PROTEIN L54, MITOCHONDRIAL"/>
    <property type="match status" value="1"/>
</dbReference>
<dbReference type="EMBL" id="AY223250">
    <property type="protein sequence ID" value="AAP06289.1"/>
    <property type="molecule type" value="mRNA"/>
</dbReference>
<sequence>MFNFEVCHNILCTFTRKYSKKVKATKGIAALAKIREIKVETDPEKIVNCCCINYRIGEQPIPLKPDSEYPEWLWTLRTDRRPVPLNEVDKNSYYYWRRIRKINRELINNLSSVDGWHRKDHRSFENHSLRFYGDLYLAVSNGLIQRNCLKIKTNKYYIYVLLVQSTSMHNCYVPNKL</sequence>
<evidence type="ECO:0000256" key="7">
    <source>
        <dbReference type="ARBA" id="ARBA00035179"/>
    </source>
</evidence>
<dbReference type="GO" id="GO:0003735">
    <property type="term" value="F:structural constituent of ribosome"/>
    <property type="evidence" value="ECO:0007669"/>
    <property type="project" value="TreeGrafter"/>
</dbReference>
<evidence type="ECO:0000256" key="2">
    <source>
        <dbReference type="ARBA" id="ARBA00022946"/>
    </source>
</evidence>
<dbReference type="GO" id="GO:0005762">
    <property type="term" value="C:mitochondrial large ribosomal subunit"/>
    <property type="evidence" value="ECO:0007669"/>
    <property type="project" value="TreeGrafter"/>
</dbReference>
<keyword evidence="3" id="KW-0689">Ribosomal protein</keyword>
<reference evidence="8" key="1">
    <citation type="journal article" date="2003" name="Nat. Genet.">
        <title>Evolutionary and biomedical implications of a Schistosoma japonicum complementary DNA resource.</title>
        <authorList>
            <person name="Hu W."/>
            <person name="Yan Q."/>
            <person name="Shen D.K."/>
            <person name="Liu F."/>
            <person name="Zhu Z.D."/>
            <person name="Song H.D."/>
            <person name="Xu X.R."/>
            <person name="Wang Z.J."/>
            <person name="Rong Y.P."/>
            <person name="Zeng L.C."/>
            <person name="Wu J."/>
            <person name="Zhang X."/>
            <person name="Wang J.J."/>
            <person name="Xu X.N."/>
            <person name="Wang S.Y."/>
            <person name="Fu G."/>
            <person name="Zhang X.L."/>
            <person name="Wang Z.Q."/>
            <person name="Brindley P.J."/>
            <person name="McManus D.P."/>
            <person name="Xue C.L."/>
            <person name="Feng Z."/>
            <person name="Chen Z."/>
            <person name="Han Z.G."/>
        </authorList>
    </citation>
    <scope>NUCLEOTIDE SEQUENCE</scope>
</reference>
<organism evidence="8">
    <name type="scientific">Schistosoma japonicum</name>
    <name type="common">Blood fluke</name>
    <dbReference type="NCBI Taxonomy" id="6182"/>
    <lineage>
        <taxon>Eukaryota</taxon>
        <taxon>Metazoa</taxon>
        <taxon>Spiralia</taxon>
        <taxon>Lophotrochozoa</taxon>
        <taxon>Platyhelminthes</taxon>
        <taxon>Trematoda</taxon>
        <taxon>Digenea</taxon>
        <taxon>Strigeidida</taxon>
        <taxon>Schistosomatoidea</taxon>
        <taxon>Schistosomatidae</taxon>
        <taxon>Schistosoma</taxon>
    </lineage>
</organism>
<accession>Q86EG8</accession>
<dbReference type="AlphaFoldDB" id="Q86EG8"/>
<comment type="subcellular location">
    <subcellularLocation>
        <location evidence="1">Mitochondrion</location>
    </subcellularLocation>
</comment>
<evidence type="ECO:0000313" key="8">
    <source>
        <dbReference type="EMBL" id="AAP06289.1"/>
    </source>
</evidence>
<keyword evidence="2" id="KW-0809">Transit peptide</keyword>
<keyword evidence="4" id="KW-0496">Mitochondrion</keyword>